<dbReference type="PANTHER" id="PTHR36180:SF2">
    <property type="entry name" value="BRO FAMILY PROTEIN"/>
    <property type="match status" value="1"/>
</dbReference>
<comment type="caution">
    <text evidence="2">The sequence shown here is derived from an EMBL/GenBank/DDBJ whole genome shotgun (WGS) entry which is preliminary data.</text>
</comment>
<dbReference type="EMBL" id="MRYD01000016">
    <property type="protein sequence ID" value="OSZ61424.1"/>
    <property type="molecule type" value="Genomic_DNA"/>
</dbReference>
<dbReference type="Proteomes" id="UP000194266">
    <property type="component" value="Unassembled WGS sequence"/>
</dbReference>
<reference evidence="2 3" key="1">
    <citation type="submission" date="2016-12" db="EMBL/GenBank/DDBJ databases">
        <title>Genome Mining:The Detection of Biosynthetic Gene Clusters to Aid in the Expression of Curamycin A produced by Streptomyces sp. strain CZA14.</title>
        <authorList>
            <person name="Durrell K.A."/>
            <person name="Kirby B.M."/>
            <person name="Khan W."/>
            <person name="Mthethwa T."/>
            <person name="Le Roes-Hill M."/>
        </authorList>
    </citation>
    <scope>NUCLEOTIDE SEQUENCE [LARGE SCALE GENOMIC DNA]</scope>
    <source>
        <strain evidence="2 3">CZA14</strain>
    </source>
</reference>
<protein>
    <submittedName>
        <fullName evidence="2">DNA-binding protein</fullName>
    </submittedName>
</protein>
<dbReference type="RefSeq" id="WP_086168186.1">
    <property type="nucleotide sequence ID" value="NZ_MRYD01000016.1"/>
</dbReference>
<keyword evidence="2" id="KW-0238">DNA-binding</keyword>
<feature type="domain" description="Bro-N" evidence="1">
    <location>
        <begin position="19"/>
        <end position="135"/>
    </location>
</feature>
<keyword evidence="3" id="KW-1185">Reference proteome</keyword>
<dbReference type="SUPFAM" id="SSF46785">
    <property type="entry name" value="Winged helix' DNA-binding domain"/>
    <property type="match status" value="1"/>
</dbReference>
<evidence type="ECO:0000313" key="3">
    <source>
        <dbReference type="Proteomes" id="UP000194266"/>
    </source>
</evidence>
<proteinExistence type="predicted"/>
<name>A0ABX3YPP7_9ACTN</name>
<dbReference type="PROSITE" id="PS51750">
    <property type="entry name" value="BRO_N"/>
    <property type="match status" value="1"/>
</dbReference>
<dbReference type="InterPro" id="IPR003497">
    <property type="entry name" value="BRO_N_domain"/>
</dbReference>
<accession>A0ABX3YPP7</accession>
<organism evidence="2 3">
    <name type="scientific">Streptomyces pharetrae CZA14</name>
    <dbReference type="NCBI Taxonomy" id="1144883"/>
    <lineage>
        <taxon>Bacteria</taxon>
        <taxon>Bacillati</taxon>
        <taxon>Actinomycetota</taxon>
        <taxon>Actinomycetes</taxon>
        <taxon>Kitasatosporales</taxon>
        <taxon>Streptomycetaceae</taxon>
        <taxon>Streptomyces</taxon>
    </lineage>
</organism>
<dbReference type="Pfam" id="PF02498">
    <property type="entry name" value="Bro-N"/>
    <property type="match status" value="1"/>
</dbReference>
<dbReference type="InterPro" id="IPR036390">
    <property type="entry name" value="WH_DNA-bd_sf"/>
</dbReference>
<dbReference type="GO" id="GO:0003677">
    <property type="term" value="F:DNA binding"/>
    <property type="evidence" value="ECO:0007669"/>
    <property type="project" value="UniProtKB-KW"/>
</dbReference>
<evidence type="ECO:0000313" key="2">
    <source>
        <dbReference type="EMBL" id="OSZ61424.1"/>
    </source>
</evidence>
<dbReference type="PANTHER" id="PTHR36180">
    <property type="entry name" value="DNA-BINDING PROTEIN-RELATED-RELATED"/>
    <property type="match status" value="1"/>
</dbReference>
<sequence>MYEQNDTPSGQPAVRQRDAIEISDFVYAATGARVRRLTMPDGTHWFPAVDVCRHLGYAHVGSALRNVADETSFGSAETVLQRHGLSVPAGREWRRDMNLVNLQGLVRLVNGCTKPESRPFKAWVSEVIATIQRDGSYSLEPASVQPAPAGGVAYAMPQRVADALVRLEGRSTRMEELLAAQQERTGLLREISGSLRDIADALRRPGAVSAQPAPELSPRDLLAAWRRRNLVVTDDIHAVAAYLAPALVRGGARHRVEEIASRTGLSHDRVHDCLRMLLKRGCVRQAGCTEDGAPVYVLP</sequence>
<evidence type="ECO:0000259" key="1">
    <source>
        <dbReference type="PROSITE" id="PS51750"/>
    </source>
</evidence>
<gene>
    <name evidence="2" type="ORF">OQI_05370</name>
</gene>
<dbReference type="SMART" id="SM01040">
    <property type="entry name" value="Bro-N"/>
    <property type="match status" value="1"/>
</dbReference>